<keyword evidence="4 8" id="KW-0067">ATP-binding</keyword>
<keyword evidence="3 8" id="KW-0347">Helicase</keyword>
<keyword evidence="1" id="KW-0547">Nucleotide-binding</keyword>
<dbReference type="InterPro" id="IPR013103">
    <property type="entry name" value="RVT_2"/>
</dbReference>
<dbReference type="CDD" id="cd18808">
    <property type="entry name" value="SF1_C_Upf1"/>
    <property type="match status" value="1"/>
</dbReference>
<evidence type="ECO:0000256" key="2">
    <source>
        <dbReference type="ARBA" id="ARBA00022801"/>
    </source>
</evidence>
<feature type="region of interest" description="Disordered" evidence="5">
    <location>
        <begin position="1"/>
        <end position="52"/>
    </location>
</feature>
<name>A0A6L2P6E7_TANCI</name>
<evidence type="ECO:0000313" key="8">
    <source>
        <dbReference type="EMBL" id="GEU94011.1"/>
    </source>
</evidence>
<dbReference type="Pfam" id="PF13087">
    <property type="entry name" value="AAA_12"/>
    <property type="match status" value="1"/>
</dbReference>
<keyword evidence="2 8" id="KW-0378">Hydrolase</keyword>
<dbReference type="GO" id="GO:0004386">
    <property type="term" value="F:helicase activity"/>
    <property type="evidence" value="ECO:0007669"/>
    <property type="project" value="UniProtKB-KW"/>
</dbReference>
<evidence type="ECO:0000256" key="4">
    <source>
        <dbReference type="ARBA" id="ARBA00022840"/>
    </source>
</evidence>
<evidence type="ECO:0000256" key="3">
    <source>
        <dbReference type="ARBA" id="ARBA00022806"/>
    </source>
</evidence>
<evidence type="ECO:0000259" key="7">
    <source>
        <dbReference type="Pfam" id="PF13087"/>
    </source>
</evidence>
<feature type="compositionally biased region" description="Low complexity" evidence="5">
    <location>
        <begin position="14"/>
        <end position="25"/>
    </location>
</feature>
<feature type="region of interest" description="Disordered" evidence="5">
    <location>
        <begin position="1069"/>
        <end position="1094"/>
    </location>
</feature>
<dbReference type="InterPro" id="IPR039904">
    <property type="entry name" value="TRANK1"/>
</dbReference>
<evidence type="ECO:0000256" key="1">
    <source>
        <dbReference type="ARBA" id="ARBA00022741"/>
    </source>
</evidence>
<evidence type="ECO:0000256" key="5">
    <source>
        <dbReference type="SAM" id="MobiDB-lite"/>
    </source>
</evidence>
<dbReference type="GO" id="GO:0005524">
    <property type="term" value="F:ATP binding"/>
    <property type="evidence" value="ECO:0007669"/>
    <property type="project" value="UniProtKB-KW"/>
</dbReference>
<dbReference type="SUPFAM" id="SSF56672">
    <property type="entry name" value="DNA/RNA polymerases"/>
    <property type="match status" value="1"/>
</dbReference>
<accession>A0A6L2P6E7</accession>
<sequence length="1537" mass="175034">MFDEYLKPPRVERPVSPAPAVQAPVNLAGTPSSTTIDQDAPSPSISPSSSALQYHQGVAAESTFMKDNPVDPIDNNTFINVFAPKPSSDASSYGDGSSTESTYVSQTLHHLIEPKNFKSAITEDCWFQAMQDEIHKFDRLQVWELVPQPDCVMIIVLKWMYKVKLDEYGDNLKNKACKNMTIYQMDVKTAFLNGELKEEVYVSQSEGFVDPDHPTHVYNLKKDLYGLKQAPWACNVCVAHGFGRSLSDRLSSLGHSKHLLNVQYRMHPSISFFPNWKFNQNQILDAQNVLSKSYENKYLSRPMFGSYAFINVIGGREEKDDDGRSRRNMVEVAVVIKIVKNLYKVLSFVSFTFITCRDSKKKLTVGIISPYSTQVASIQEKLAHKYEKLDGFLVTVKSVDGFQGGEEDIIILSTISISSVEVNLNDMDVIQSKLDDIADTRVKIDEGDTAQTIAKGINFSKSGEDIVCLGAEQVILVRDDHTKTKVCEIVGKNALVLTIEECKGLEFQDVLLYKFFGTSPMEDQWRVIYRYMKKYNWLEDKLPQSFSAFNEARHSVLCSELKQLYVAIRKLDDSVAQAMLVASIAQEWRECGKKFFYGNNFAMATMCFKRAGDTMWEKLAKASDVRASAYQMRETNHEAFEGKIYVSTCGKIVAVAECFTLARCYSEAAEAYAKDDKISNCLSVCKDGKIFEKGLQYKNNWKEHASFQSKEIQQIEQEFLKSCALDYHKHPKSMMKFVRAFCSMESKRVFLRSLGYLDDLLLLEEESSHFIEAAELARSWGDLLKKANLLEKAGYFKEAAILLLCYVCFRASWGNGNRGYELKVMSDQHNSLLELKKDLHAFQKIGSFLGEILSIRKILDAHFHMHFTKYEWEDELPTDITEHCDKIFENKQASMVESDKDDNTSNSTTVRELGNVSLQCPKLTETNYTTWALMMETIMKAYGIWETIVTKEGVTTNEKKENTSKAIIFQTLPQDVLMQVAQYSTAKEVLVRKLLNSVPKKFLPIVATIEQYQDLDEMSFKEAIGRLTTYKERIKSQDTLEANDQDKLLLASSNNKTYAKWRGKDFNKEGKESMKWKNNPNARRASTSQGTKGKSKLKCYECGEHGHFDVEWRRNYGHKSLHKDGKHVTIDAKDLVFAIRSYWQSKLLSTGIKSELLSPKHVSSSHLQGFQVSLRLQYLNVTNPTTMKLKRFLNISLPYFDFVFPLDWRNMLAGSWQDDYDMFRDGGFKDVYVASALQNALEDNFRSTIQFYASIERCLCSISPHSFVYLLDRFLSMHSFSSGYSYTTRSSFVKSLTHIHPDLTLSIGPSSLNPSFLVEVIHNTLYPSEVTIVWIQKSNINGFYYPLFVLKLVMILSSICLKAPDHSSPLLEFLSENQKKIESLLFPRIYTLNVDTSSSNARTIPEISSAINGKKGMALNKLPTTHMIKDLPPHLEYAFMKGDDKLPVIIANDLSIEDKTALITVLKSHKRAIAWKLFDIKGIDPKFCTHKILMEEDFEPAVQHQRRVNPKIHDVIKQECLKLLDAGLIYPISDSPL</sequence>
<protein>
    <submittedName>
        <fullName evidence="8">UvrD-like helicase, ATP-binding domain, P-loop containing nucleoside triphosphate hydrolase</fullName>
    </submittedName>
</protein>
<proteinExistence type="predicted"/>
<dbReference type="InterPro" id="IPR027417">
    <property type="entry name" value="P-loop_NTPase"/>
</dbReference>
<feature type="domain" description="DNA2/NAM7 helicase-like C-terminal" evidence="7">
    <location>
        <begin position="243"/>
        <end position="415"/>
    </location>
</feature>
<dbReference type="GO" id="GO:0005694">
    <property type="term" value="C:chromosome"/>
    <property type="evidence" value="ECO:0007669"/>
    <property type="project" value="UniProtKB-ARBA"/>
</dbReference>
<dbReference type="Gene3D" id="3.10.10.10">
    <property type="entry name" value="HIV Type 1 Reverse Transcriptase, subunit A, domain 1"/>
    <property type="match status" value="1"/>
</dbReference>
<reference evidence="8" key="1">
    <citation type="journal article" date="2019" name="Sci. Rep.">
        <title>Draft genome of Tanacetum cinerariifolium, the natural source of mosquito coil.</title>
        <authorList>
            <person name="Yamashiro T."/>
            <person name="Shiraishi A."/>
            <person name="Satake H."/>
            <person name="Nakayama K."/>
        </authorList>
    </citation>
    <scope>NUCLEOTIDE SEQUENCE</scope>
</reference>
<feature type="compositionally biased region" description="Low complexity" evidence="5">
    <location>
        <begin position="41"/>
        <end position="50"/>
    </location>
</feature>
<evidence type="ECO:0000259" key="6">
    <source>
        <dbReference type="Pfam" id="PF07727"/>
    </source>
</evidence>
<dbReference type="Gene3D" id="3.40.50.300">
    <property type="entry name" value="P-loop containing nucleotide triphosphate hydrolases"/>
    <property type="match status" value="1"/>
</dbReference>
<gene>
    <name evidence="8" type="ORF">Tci_065989</name>
</gene>
<dbReference type="GO" id="GO:0016787">
    <property type="term" value="F:hydrolase activity"/>
    <property type="evidence" value="ECO:0007669"/>
    <property type="project" value="UniProtKB-KW"/>
</dbReference>
<dbReference type="InterPro" id="IPR047187">
    <property type="entry name" value="SF1_C_Upf1"/>
</dbReference>
<dbReference type="Pfam" id="PF07727">
    <property type="entry name" value="RVT_2"/>
    <property type="match status" value="1"/>
</dbReference>
<dbReference type="PANTHER" id="PTHR21529:SF4">
    <property type="entry name" value="TPR AND ANKYRIN REPEAT-CONTAINING PROTEIN 1"/>
    <property type="match status" value="1"/>
</dbReference>
<dbReference type="EMBL" id="BKCJ010010976">
    <property type="protein sequence ID" value="GEU94011.1"/>
    <property type="molecule type" value="Genomic_DNA"/>
</dbReference>
<comment type="caution">
    <text evidence="8">The sequence shown here is derived from an EMBL/GenBank/DDBJ whole genome shotgun (WGS) entry which is preliminary data.</text>
</comment>
<organism evidence="8">
    <name type="scientific">Tanacetum cinerariifolium</name>
    <name type="common">Dalmatian daisy</name>
    <name type="synonym">Chrysanthemum cinerariifolium</name>
    <dbReference type="NCBI Taxonomy" id="118510"/>
    <lineage>
        <taxon>Eukaryota</taxon>
        <taxon>Viridiplantae</taxon>
        <taxon>Streptophyta</taxon>
        <taxon>Embryophyta</taxon>
        <taxon>Tracheophyta</taxon>
        <taxon>Spermatophyta</taxon>
        <taxon>Magnoliopsida</taxon>
        <taxon>eudicotyledons</taxon>
        <taxon>Gunneridae</taxon>
        <taxon>Pentapetalae</taxon>
        <taxon>asterids</taxon>
        <taxon>campanulids</taxon>
        <taxon>Asterales</taxon>
        <taxon>Asteraceae</taxon>
        <taxon>Asteroideae</taxon>
        <taxon>Anthemideae</taxon>
        <taxon>Anthemidinae</taxon>
        <taxon>Tanacetum</taxon>
    </lineage>
</organism>
<dbReference type="SUPFAM" id="SSF52540">
    <property type="entry name" value="P-loop containing nucleoside triphosphate hydrolases"/>
    <property type="match status" value="1"/>
</dbReference>
<feature type="compositionally biased region" description="Basic and acidic residues" evidence="5">
    <location>
        <begin position="1"/>
        <end position="13"/>
    </location>
</feature>
<feature type="domain" description="Reverse transcriptase Ty1/copia-type" evidence="6">
    <location>
        <begin position="177"/>
        <end position="239"/>
    </location>
</feature>
<dbReference type="InterPro" id="IPR043502">
    <property type="entry name" value="DNA/RNA_pol_sf"/>
</dbReference>
<dbReference type="FunFam" id="3.40.50.300:FF:000326">
    <property type="entry name" value="P-loop containing nucleoside triphosphate hydrolase"/>
    <property type="match status" value="1"/>
</dbReference>
<dbReference type="InterPro" id="IPR041679">
    <property type="entry name" value="DNA2/NAM7-like_C"/>
</dbReference>
<feature type="compositionally biased region" description="Polar residues" evidence="5">
    <location>
        <begin position="1076"/>
        <end position="1092"/>
    </location>
</feature>
<feature type="non-terminal residue" evidence="8">
    <location>
        <position position="1537"/>
    </location>
</feature>
<dbReference type="PANTHER" id="PTHR21529">
    <property type="entry name" value="MAMMARY TURMOR VIRUS RECEPTOR HOMOLOG 1, 2 MTVR1, 2"/>
    <property type="match status" value="1"/>
</dbReference>